<dbReference type="Gene3D" id="3.40.50.80">
    <property type="entry name" value="Nucleotide-binding domain of ferredoxin-NADP reductase (FNR) module"/>
    <property type="match status" value="1"/>
</dbReference>
<dbReference type="SFLD" id="SFLDG01169">
    <property type="entry name" value="NADPH_oxidase_subgroup_(NOX)"/>
    <property type="match status" value="1"/>
</dbReference>
<dbReference type="Pfam" id="PF08022">
    <property type="entry name" value="FAD_binding_8"/>
    <property type="match status" value="1"/>
</dbReference>
<dbReference type="InterPro" id="IPR013121">
    <property type="entry name" value="Fe_red_NAD-bd_6"/>
</dbReference>
<sequence length="814" mass="93037">MAMFWSRNFSRPLQLKLVFAKAADGGRCNVEKFKKLLVFGLAPHLAERLFCLFSGGKDHLTQDEFEAAVTRYGNLSPQENVDFVFELYDTHQSKLLTKDAIVQLLKISCDLHSIDSSDKKLENWAKLILGERDGLTAIDFKELIESDKHFNLKINVFDWFVKPEQPQEVDRGILLLKTSYYRRNIKTVIPVFAFAAIMLALGIERFFSETRLHSSARATNSSQSVGRCRIENGLLQLHSEWELWAKIFGKLLNFVSMMMLVLVLRNLITLSRKLGLSRLLPLDNNIYFHEMIGYIITLCSIAHTVCHAINVINLSVEWSDVWCILFTNNFDGTGLVRGAPIVTGWILLAVLAFLVVFSVPAIRRNGHFELFFNTHRLYVVYFIVLVLHAPKFWHWLLIPGSLFVLDSIVKITGFFRKLGRTHVSRAELFKGDTVALTIAKPGGFRFRCGDYIYLNIPQISKYEWHAFTISSAPEVDDLTVHIRVAGEWTRHLYETIDVAYKKKLRERRLCETPRPSQSTRSPIRRRHTVLFSDTRSFDASHAGPQVAFSIASNGVRLRGGGESLKRRLSKMISRGDPLMMKYGRRDSRGPWDEASRKSQVPDESEMVVDDKIRVWIDGPYGAPSSDFLQSPHPVLVATGIGVTPFFSIVQSIIHRCLDVKTECTECGHVFIASCPESLGSLKRVDFVWIVRDFTWVAWFKTALKDLMQNQNRFGDVLKDLIRIKIYVTSVDERVTVNNLLLKIALEKENASKNSRLHKLRSNIELGRPAWDQILSQVRGEHADATVFFCGSAKLSKELRAKCLKNELEFREEVF</sequence>
<keyword evidence="5" id="KW-0521">NADP</keyword>
<dbReference type="InterPro" id="IPR011992">
    <property type="entry name" value="EF-hand-dom_pair"/>
</dbReference>
<keyword evidence="3 10" id="KW-0812">Transmembrane</keyword>
<dbReference type="Pfam" id="PF01794">
    <property type="entry name" value="Ferric_reduct"/>
    <property type="match status" value="1"/>
</dbReference>
<dbReference type="PANTHER" id="PTHR11972:SF58">
    <property type="entry name" value="NADPH OXIDASE 5"/>
    <property type="match status" value="1"/>
</dbReference>
<dbReference type="GO" id="GO:0043020">
    <property type="term" value="C:NADPH oxidase complex"/>
    <property type="evidence" value="ECO:0007669"/>
    <property type="project" value="TreeGrafter"/>
</dbReference>
<dbReference type="PROSITE" id="PS51384">
    <property type="entry name" value="FAD_FR"/>
    <property type="match status" value="1"/>
</dbReference>
<evidence type="ECO:0000256" key="2">
    <source>
        <dbReference type="ARBA" id="ARBA00022630"/>
    </source>
</evidence>
<dbReference type="RefSeq" id="XP_018495165.1">
    <property type="nucleotide sequence ID" value="XM_018639649.1"/>
</dbReference>
<proteinExistence type="predicted"/>
<evidence type="ECO:0000256" key="10">
    <source>
        <dbReference type="SAM" id="Phobius"/>
    </source>
</evidence>
<dbReference type="GeneID" id="108864300"/>
<dbReference type="Proteomes" id="UP000694867">
    <property type="component" value="Unplaced"/>
</dbReference>
<evidence type="ECO:0000313" key="13">
    <source>
        <dbReference type="RefSeq" id="XP_018495165.1"/>
    </source>
</evidence>
<keyword evidence="4" id="KW-0274">FAD</keyword>
<dbReference type="InterPro" id="IPR017938">
    <property type="entry name" value="Riboflavin_synthase-like_b-brl"/>
</dbReference>
<feature type="transmembrane region" description="Helical" evidence="10">
    <location>
        <begin position="338"/>
        <end position="358"/>
    </location>
</feature>
<dbReference type="InterPro" id="IPR050369">
    <property type="entry name" value="RBOH/FRE"/>
</dbReference>
<feature type="transmembrane region" description="Helical" evidence="10">
    <location>
        <begin position="370"/>
        <end position="389"/>
    </location>
</feature>
<dbReference type="CTD" id="5740310"/>
<evidence type="ECO:0000256" key="3">
    <source>
        <dbReference type="ARBA" id="ARBA00022692"/>
    </source>
</evidence>
<dbReference type="GO" id="GO:0042554">
    <property type="term" value="P:superoxide anion generation"/>
    <property type="evidence" value="ECO:0007669"/>
    <property type="project" value="TreeGrafter"/>
</dbReference>
<dbReference type="PANTHER" id="PTHR11972">
    <property type="entry name" value="NADPH OXIDASE"/>
    <property type="match status" value="1"/>
</dbReference>
<dbReference type="AlphaFoldDB" id="A0AAJ7L428"/>
<name>A0AAJ7L428_9ACAR</name>
<evidence type="ECO:0000259" key="11">
    <source>
        <dbReference type="PROSITE" id="PS51384"/>
    </source>
</evidence>
<accession>A0AAJ7L428</accession>
<evidence type="ECO:0000256" key="7">
    <source>
        <dbReference type="ARBA" id="ARBA00023002"/>
    </source>
</evidence>
<evidence type="ECO:0000313" key="12">
    <source>
        <dbReference type="Proteomes" id="UP000694867"/>
    </source>
</evidence>
<protein>
    <submittedName>
        <fullName evidence="13">NADPH oxidase 5</fullName>
    </submittedName>
</protein>
<dbReference type="InterPro" id="IPR013130">
    <property type="entry name" value="Fe3_Rdtase_TM_dom"/>
</dbReference>
<dbReference type="SFLD" id="SFLDS00052">
    <property type="entry name" value="Ferric_Reductase_Domain"/>
    <property type="match status" value="1"/>
</dbReference>
<feature type="compositionally biased region" description="Basic and acidic residues" evidence="9">
    <location>
        <begin position="583"/>
        <end position="600"/>
    </location>
</feature>
<dbReference type="InterPro" id="IPR017927">
    <property type="entry name" value="FAD-bd_FR_type"/>
</dbReference>
<feature type="domain" description="FAD-binding FR-type" evidence="11">
    <location>
        <begin position="416"/>
        <end position="551"/>
    </location>
</feature>
<evidence type="ECO:0000256" key="5">
    <source>
        <dbReference type="ARBA" id="ARBA00022857"/>
    </source>
</evidence>
<evidence type="ECO:0000256" key="8">
    <source>
        <dbReference type="ARBA" id="ARBA00023136"/>
    </source>
</evidence>
<dbReference type="SUPFAM" id="SSF47473">
    <property type="entry name" value="EF-hand"/>
    <property type="match status" value="1"/>
</dbReference>
<feature type="transmembrane region" description="Helical" evidence="10">
    <location>
        <begin position="187"/>
        <end position="207"/>
    </location>
</feature>
<keyword evidence="8 10" id="KW-0472">Membrane</keyword>
<evidence type="ECO:0000256" key="4">
    <source>
        <dbReference type="ARBA" id="ARBA00022827"/>
    </source>
</evidence>
<dbReference type="InterPro" id="IPR039261">
    <property type="entry name" value="FNR_nucleotide-bd"/>
</dbReference>
<gene>
    <name evidence="13" type="primary">LOC108864300</name>
</gene>
<evidence type="ECO:0000256" key="6">
    <source>
        <dbReference type="ARBA" id="ARBA00022989"/>
    </source>
</evidence>
<keyword evidence="12" id="KW-1185">Reference proteome</keyword>
<dbReference type="InterPro" id="IPR013112">
    <property type="entry name" value="FAD-bd_8"/>
</dbReference>
<organism evidence="12 13">
    <name type="scientific">Galendromus occidentalis</name>
    <name type="common">western predatory mite</name>
    <dbReference type="NCBI Taxonomy" id="34638"/>
    <lineage>
        <taxon>Eukaryota</taxon>
        <taxon>Metazoa</taxon>
        <taxon>Ecdysozoa</taxon>
        <taxon>Arthropoda</taxon>
        <taxon>Chelicerata</taxon>
        <taxon>Arachnida</taxon>
        <taxon>Acari</taxon>
        <taxon>Parasitiformes</taxon>
        <taxon>Mesostigmata</taxon>
        <taxon>Gamasina</taxon>
        <taxon>Phytoseioidea</taxon>
        <taxon>Phytoseiidae</taxon>
        <taxon>Typhlodrominae</taxon>
        <taxon>Galendromus</taxon>
    </lineage>
</organism>
<keyword evidence="7" id="KW-0560">Oxidoreductase</keyword>
<feature type="transmembrane region" description="Helical" evidence="10">
    <location>
        <begin position="251"/>
        <end position="270"/>
    </location>
</feature>
<dbReference type="SUPFAM" id="SSF63380">
    <property type="entry name" value="Riboflavin synthase domain-like"/>
    <property type="match status" value="1"/>
</dbReference>
<dbReference type="Gene3D" id="2.40.30.10">
    <property type="entry name" value="Translation factors"/>
    <property type="match status" value="1"/>
</dbReference>
<dbReference type="SUPFAM" id="SSF52343">
    <property type="entry name" value="Ferredoxin reductase-like, C-terminal NADP-linked domain"/>
    <property type="match status" value="1"/>
</dbReference>
<comment type="subcellular location">
    <subcellularLocation>
        <location evidence="1">Membrane</location>
        <topology evidence="1">Multi-pass membrane protein</topology>
    </subcellularLocation>
</comment>
<feature type="transmembrane region" description="Helical" evidence="10">
    <location>
        <begin position="291"/>
        <end position="312"/>
    </location>
</feature>
<dbReference type="GO" id="GO:0016175">
    <property type="term" value="F:superoxide-generating NAD(P)H oxidase activity"/>
    <property type="evidence" value="ECO:0007669"/>
    <property type="project" value="TreeGrafter"/>
</dbReference>
<keyword evidence="2" id="KW-0285">Flavoprotein</keyword>
<feature type="region of interest" description="Disordered" evidence="9">
    <location>
        <begin position="583"/>
        <end position="602"/>
    </location>
</feature>
<dbReference type="Gene3D" id="1.10.238.10">
    <property type="entry name" value="EF-hand"/>
    <property type="match status" value="1"/>
</dbReference>
<dbReference type="KEGG" id="goe:108864300"/>
<reference evidence="13" key="1">
    <citation type="submission" date="2025-08" db="UniProtKB">
        <authorList>
            <consortium name="RefSeq"/>
        </authorList>
    </citation>
    <scope>IDENTIFICATION</scope>
</reference>
<dbReference type="GO" id="GO:0006952">
    <property type="term" value="P:defense response"/>
    <property type="evidence" value="ECO:0007669"/>
    <property type="project" value="TreeGrafter"/>
</dbReference>
<evidence type="ECO:0000256" key="1">
    <source>
        <dbReference type="ARBA" id="ARBA00004141"/>
    </source>
</evidence>
<dbReference type="Pfam" id="PF08030">
    <property type="entry name" value="NAD_binding_6"/>
    <property type="match status" value="1"/>
</dbReference>
<dbReference type="CDD" id="cd06186">
    <property type="entry name" value="NOX_Duox_like_FAD_NADP"/>
    <property type="match status" value="1"/>
</dbReference>
<keyword evidence="6 10" id="KW-1133">Transmembrane helix</keyword>
<evidence type="ECO:0000256" key="9">
    <source>
        <dbReference type="SAM" id="MobiDB-lite"/>
    </source>
</evidence>